<evidence type="ECO:0000256" key="7">
    <source>
        <dbReference type="SAM" id="Phobius"/>
    </source>
</evidence>
<proteinExistence type="predicted"/>
<accession>A0A4Y4DY82</accession>
<dbReference type="EMBL" id="BJNZ01000014">
    <property type="protein sequence ID" value="GED10352.1"/>
    <property type="molecule type" value="Genomic_DNA"/>
</dbReference>
<keyword evidence="4 7" id="KW-0812">Transmembrane</keyword>
<feature type="transmembrane region" description="Helical" evidence="7">
    <location>
        <begin position="310"/>
        <end position="328"/>
    </location>
</feature>
<gene>
    <name evidence="8" type="ORF">CCE02nite_23510</name>
</gene>
<dbReference type="PANTHER" id="PTHR23513:SF6">
    <property type="entry name" value="MAJOR FACILITATOR SUPERFAMILY ASSOCIATED DOMAIN-CONTAINING PROTEIN"/>
    <property type="match status" value="1"/>
</dbReference>
<dbReference type="Gene3D" id="1.20.1250.20">
    <property type="entry name" value="MFS general substrate transporter like domains"/>
    <property type="match status" value="1"/>
</dbReference>
<feature type="transmembrane region" description="Helical" evidence="7">
    <location>
        <begin position="175"/>
        <end position="202"/>
    </location>
</feature>
<dbReference type="Proteomes" id="UP000316659">
    <property type="component" value="Unassembled WGS sequence"/>
</dbReference>
<comment type="subcellular location">
    <subcellularLocation>
        <location evidence="1">Cell membrane</location>
        <topology evidence="1">Multi-pass membrane protein</topology>
    </subcellularLocation>
</comment>
<keyword evidence="3" id="KW-1003">Cell membrane</keyword>
<dbReference type="GO" id="GO:0005886">
    <property type="term" value="C:plasma membrane"/>
    <property type="evidence" value="ECO:0007669"/>
    <property type="project" value="UniProtKB-SubCell"/>
</dbReference>
<evidence type="ECO:0000256" key="5">
    <source>
        <dbReference type="ARBA" id="ARBA00022989"/>
    </source>
</evidence>
<evidence type="ECO:0000256" key="4">
    <source>
        <dbReference type="ARBA" id="ARBA00022692"/>
    </source>
</evidence>
<dbReference type="PANTHER" id="PTHR23513">
    <property type="entry name" value="INTEGRAL MEMBRANE EFFLUX PROTEIN-RELATED"/>
    <property type="match status" value="1"/>
</dbReference>
<sequence>MVPTLRRRRLSDAPARVRAGLGAPFRNVFTANLSSSLGDGIARVASPLLAARLTDDPFLVSGIAAVSLLPWLFFAIPAGVLLDRIDRRHALALANGARTLLALGLVALAATGTLTIWWLYAVVFLYGALETVYDGAIRAVLPSIVRPADLPRANSRIEAGEITVQNFLSAPLTSALFAVAVVVPLGTGAAAYAVAGALALFLPAVAAGEHRATSAEGAEPAPPWFRQLGDGFRYLWAHPTLRPLWLLSIVVGLCFSAATATIVLYVLDVLGVPEGWYGTFLLVGAAGSLVAAAVANPAKERFGTGPTMAVANLVSTAVLVLLGLAPLLPGSGTAVAAGAALFAVSSGAVTVWNVLVMSLRQAMIPGRLLGRVHGTWRTLLWGVMPLGAFLGGLLARADLPTPLVVGGGLGSLVALLGFRFLAGLPDPEDVDRIPDRG</sequence>
<evidence type="ECO:0000256" key="6">
    <source>
        <dbReference type="ARBA" id="ARBA00023136"/>
    </source>
</evidence>
<organism evidence="8 9">
    <name type="scientific">Cellulosimicrobium cellulans</name>
    <name type="common">Arthrobacter luteus</name>
    <dbReference type="NCBI Taxonomy" id="1710"/>
    <lineage>
        <taxon>Bacteria</taxon>
        <taxon>Bacillati</taxon>
        <taxon>Actinomycetota</taxon>
        <taxon>Actinomycetes</taxon>
        <taxon>Micrococcales</taxon>
        <taxon>Promicromonosporaceae</taxon>
        <taxon>Cellulosimicrobium</taxon>
    </lineage>
</organism>
<reference evidence="8 9" key="1">
    <citation type="submission" date="2019-06" db="EMBL/GenBank/DDBJ databases">
        <title>Whole genome shotgun sequence of Cellulosimicrobium cellulans NBRC 15516.</title>
        <authorList>
            <person name="Hosoyama A."/>
            <person name="Uohara A."/>
            <person name="Ohji S."/>
            <person name="Ichikawa N."/>
        </authorList>
    </citation>
    <scope>NUCLEOTIDE SEQUENCE [LARGE SCALE GENOMIC DNA]</scope>
    <source>
        <strain evidence="8 9">NBRC 15516</strain>
    </source>
</reference>
<dbReference type="CDD" id="cd06173">
    <property type="entry name" value="MFS_MefA_like"/>
    <property type="match status" value="1"/>
</dbReference>
<feature type="transmembrane region" description="Helical" evidence="7">
    <location>
        <begin position="334"/>
        <end position="357"/>
    </location>
</feature>
<feature type="transmembrane region" description="Helical" evidence="7">
    <location>
        <begin position="100"/>
        <end position="120"/>
    </location>
</feature>
<dbReference type="Pfam" id="PF05977">
    <property type="entry name" value="MFS_3"/>
    <property type="match status" value="1"/>
</dbReference>
<dbReference type="InterPro" id="IPR010290">
    <property type="entry name" value="TM_effector"/>
</dbReference>
<keyword evidence="2" id="KW-0813">Transport</keyword>
<feature type="transmembrane region" description="Helical" evidence="7">
    <location>
        <begin position="244"/>
        <end position="267"/>
    </location>
</feature>
<evidence type="ECO:0000313" key="8">
    <source>
        <dbReference type="EMBL" id="GED10352.1"/>
    </source>
</evidence>
<evidence type="ECO:0000256" key="1">
    <source>
        <dbReference type="ARBA" id="ARBA00004651"/>
    </source>
</evidence>
<feature type="transmembrane region" description="Helical" evidence="7">
    <location>
        <begin position="378"/>
        <end position="397"/>
    </location>
</feature>
<feature type="transmembrane region" description="Helical" evidence="7">
    <location>
        <begin position="279"/>
        <end position="298"/>
    </location>
</feature>
<name>A0A4Y4DY82_CELCE</name>
<feature type="transmembrane region" description="Helical" evidence="7">
    <location>
        <begin position="58"/>
        <end position="80"/>
    </location>
</feature>
<evidence type="ECO:0000256" key="2">
    <source>
        <dbReference type="ARBA" id="ARBA00022448"/>
    </source>
</evidence>
<dbReference type="SUPFAM" id="SSF103473">
    <property type="entry name" value="MFS general substrate transporter"/>
    <property type="match status" value="1"/>
</dbReference>
<evidence type="ECO:0000313" key="9">
    <source>
        <dbReference type="Proteomes" id="UP000316659"/>
    </source>
</evidence>
<comment type="caution">
    <text evidence="8">The sequence shown here is derived from an EMBL/GenBank/DDBJ whole genome shotgun (WGS) entry which is preliminary data.</text>
</comment>
<feature type="transmembrane region" description="Helical" evidence="7">
    <location>
        <begin position="403"/>
        <end position="422"/>
    </location>
</feature>
<protein>
    <submittedName>
        <fullName evidence="8">MFS transporter</fullName>
    </submittedName>
</protein>
<keyword evidence="5 7" id="KW-1133">Transmembrane helix</keyword>
<dbReference type="AlphaFoldDB" id="A0A4Y4DY82"/>
<dbReference type="InterPro" id="IPR036259">
    <property type="entry name" value="MFS_trans_sf"/>
</dbReference>
<evidence type="ECO:0000256" key="3">
    <source>
        <dbReference type="ARBA" id="ARBA00022475"/>
    </source>
</evidence>
<keyword evidence="6 7" id="KW-0472">Membrane</keyword>